<comment type="caution">
    <text evidence="1">The sequence shown here is derived from an EMBL/GenBank/DDBJ whole genome shotgun (WGS) entry which is preliminary data.</text>
</comment>
<sequence length="258" mass="29764">MTNFSLLSLRKYAPANSRFLIYTDKPEYYNFLSSIVELRPLGKERMQDWKGPHDFLWRIKIMAMLDSAQNDPGHLVYLDGDTFAKADLAPMVEELDKGTCFMHVKESLLSEDKAKHKCLMWKQTKNKEFGGMLVQKESAMWNAGIVALDEKSKIELLQKALQSTDGMCEADVTKWLIEQFSLSQALASTGKLKPADQWFAHYWGNKEELLQAINNFFTKTLKQMHSIDEAIASIDINAWKKLLESKPKKTFFQKLLRK</sequence>
<name>A0ABU5VUJ5_9BACT</name>
<reference evidence="1 2" key="1">
    <citation type="submission" date="2023-11" db="EMBL/GenBank/DDBJ databases">
        <title>A Novel Polar Bacteriovorax (B. antarcticus) Isolated from the Biocrust in Antarctica.</title>
        <authorList>
            <person name="Mun W."/>
            <person name="Choi S.Y."/>
            <person name="Mitchell R.J."/>
        </authorList>
    </citation>
    <scope>NUCLEOTIDE SEQUENCE [LARGE SCALE GENOMIC DNA]</scope>
    <source>
        <strain evidence="1 2">PP10</strain>
    </source>
</reference>
<dbReference type="SUPFAM" id="SSF53448">
    <property type="entry name" value="Nucleotide-diphospho-sugar transferases"/>
    <property type="match status" value="1"/>
</dbReference>
<organism evidence="1 2">
    <name type="scientific">Bacteriovorax antarcticus</name>
    <dbReference type="NCBI Taxonomy" id="3088717"/>
    <lineage>
        <taxon>Bacteria</taxon>
        <taxon>Pseudomonadati</taxon>
        <taxon>Bdellovibrionota</taxon>
        <taxon>Bacteriovoracia</taxon>
        <taxon>Bacteriovoracales</taxon>
        <taxon>Bacteriovoracaceae</taxon>
        <taxon>Bacteriovorax</taxon>
    </lineage>
</organism>
<proteinExistence type="predicted"/>
<gene>
    <name evidence="1" type="ORF">SHI21_10345</name>
</gene>
<evidence type="ECO:0000313" key="1">
    <source>
        <dbReference type="EMBL" id="MEA9356607.1"/>
    </source>
</evidence>
<evidence type="ECO:0000313" key="2">
    <source>
        <dbReference type="Proteomes" id="UP001302274"/>
    </source>
</evidence>
<dbReference type="InterPro" id="IPR029044">
    <property type="entry name" value="Nucleotide-diphossugar_trans"/>
</dbReference>
<dbReference type="EMBL" id="JAYGJQ010000002">
    <property type="protein sequence ID" value="MEA9356607.1"/>
    <property type="molecule type" value="Genomic_DNA"/>
</dbReference>
<accession>A0ABU5VUJ5</accession>
<evidence type="ECO:0008006" key="3">
    <source>
        <dbReference type="Google" id="ProtNLM"/>
    </source>
</evidence>
<keyword evidence="2" id="KW-1185">Reference proteome</keyword>
<protein>
    <recommendedName>
        <fullName evidence="3">Nucleotide-diphospho-sugar transferase domain-containing protein</fullName>
    </recommendedName>
</protein>
<dbReference type="RefSeq" id="WP_323576413.1">
    <property type="nucleotide sequence ID" value="NZ_JAYGJQ010000002.1"/>
</dbReference>
<dbReference type="Proteomes" id="UP001302274">
    <property type="component" value="Unassembled WGS sequence"/>
</dbReference>